<comment type="subcellular location">
    <subcellularLocation>
        <location evidence="2">Cell membrane</location>
        <topology evidence="2">Lipid-anchor</topology>
    </subcellularLocation>
</comment>
<sequence>MKAARCTATSLAAIALAGGCAVGPDFHRPPAPDVNRYLRQGDPVESALADGVVQRFAAASVPADWWRAFGSPPLDTVMEAAILANPTVQQAEAKLREAQDLLRAGAGVFYPQVSASAAVSRQAVVPARLGQAGPASLFTLWTLGPSVSYALDLFGGNRRAVEALAAQAEGQRYALAAAYLTLTGNLANAVIARAAYAAQIDTTQRLIGVVREQVDIAHAQVEAGVAAHASELTLAAQLGSLEASLAPLEQKRDQATHLEAVLTGRFPAQADAADVALAGLALPPDLPRLVPSELVRQRPDVLAAQARLHEASAQVGVATAAMLPSLTLSADYARMSSTGAGLFGAPAAAWSLGASLMAPLFEGGTLVYRRSAAQEALQAADADYRQVVLGAFQQVADVLRALEHDAVQVDAQLRAESAARDALDEIHAEYLAGVASYLQVLSADQQYQQAVLGTVQARAQRLQDTVALFLALGGGWRNAAPSVAGAPGP</sequence>
<dbReference type="InterPro" id="IPR003423">
    <property type="entry name" value="OMP_efflux"/>
</dbReference>
<evidence type="ECO:0000256" key="1">
    <source>
        <dbReference type="ARBA" id="ARBA00007613"/>
    </source>
</evidence>
<dbReference type="EMBL" id="CATYWO010000001">
    <property type="protein sequence ID" value="CAJ0779614.1"/>
    <property type="molecule type" value="Genomic_DNA"/>
</dbReference>
<keyword evidence="4" id="KW-1185">Reference proteome</keyword>
<dbReference type="PANTHER" id="PTHR30203">
    <property type="entry name" value="OUTER MEMBRANE CATION EFFLUX PROTEIN"/>
    <property type="match status" value="1"/>
</dbReference>
<comment type="similarity">
    <text evidence="1 2">Belongs to the outer membrane factor (OMF) (TC 1.B.17) family.</text>
</comment>
<keyword evidence="2" id="KW-0732">Signal</keyword>
<keyword evidence="2" id="KW-0564">Palmitate</keyword>
<comment type="caution">
    <text evidence="3">The sequence shown here is derived from an EMBL/GenBank/DDBJ whole genome shotgun (WGS) entry which is preliminary data.</text>
</comment>
<keyword evidence="2" id="KW-0472">Membrane</keyword>
<dbReference type="Proteomes" id="UP001189616">
    <property type="component" value="Unassembled WGS sequence"/>
</dbReference>
<protein>
    <submittedName>
        <fullName evidence="3">Outer membrane protein OprM</fullName>
    </submittedName>
</protein>
<gene>
    <name evidence="3" type="primary">oprM_1</name>
    <name evidence="3" type="ORF">LMG7141_00908</name>
</gene>
<evidence type="ECO:0000313" key="3">
    <source>
        <dbReference type="EMBL" id="CAJ0779614.1"/>
    </source>
</evidence>
<dbReference type="SUPFAM" id="SSF56954">
    <property type="entry name" value="Outer membrane efflux proteins (OEP)"/>
    <property type="match status" value="1"/>
</dbReference>
<dbReference type="Gene3D" id="1.20.1600.10">
    <property type="entry name" value="Outer membrane efflux proteins (OEP)"/>
    <property type="match status" value="1"/>
</dbReference>
<dbReference type="RefSeq" id="WP_316656570.1">
    <property type="nucleotide sequence ID" value="NZ_CATYWO010000001.1"/>
</dbReference>
<keyword evidence="2" id="KW-1134">Transmembrane beta strand</keyword>
<dbReference type="PROSITE" id="PS51257">
    <property type="entry name" value="PROKAR_LIPOPROTEIN"/>
    <property type="match status" value="1"/>
</dbReference>
<dbReference type="NCBIfam" id="TIGR01845">
    <property type="entry name" value="outer_NodT"/>
    <property type="match status" value="1"/>
</dbReference>
<name>A0ABM9J1P5_9RALS</name>
<dbReference type="Pfam" id="PF02321">
    <property type="entry name" value="OEP"/>
    <property type="match status" value="2"/>
</dbReference>
<proteinExistence type="inferred from homology"/>
<feature type="chain" id="PRO_5044955444" evidence="2">
    <location>
        <begin position="18"/>
        <end position="489"/>
    </location>
</feature>
<evidence type="ECO:0000313" key="4">
    <source>
        <dbReference type="Proteomes" id="UP001189616"/>
    </source>
</evidence>
<accession>A0ABM9J1P5</accession>
<reference evidence="3 4" key="1">
    <citation type="submission" date="2023-07" db="EMBL/GenBank/DDBJ databases">
        <authorList>
            <person name="Peeters C."/>
        </authorList>
    </citation>
    <scope>NUCLEOTIDE SEQUENCE [LARGE SCALE GENOMIC DNA]</scope>
    <source>
        <strain evidence="3 4">LMG 7141</strain>
    </source>
</reference>
<evidence type="ECO:0000256" key="2">
    <source>
        <dbReference type="RuleBase" id="RU362097"/>
    </source>
</evidence>
<dbReference type="Gene3D" id="2.20.200.10">
    <property type="entry name" value="Outer membrane efflux proteins (OEP)"/>
    <property type="match status" value="1"/>
</dbReference>
<keyword evidence="2" id="KW-0812">Transmembrane</keyword>
<keyword evidence="2" id="KW-0449">Lipoprotein</keyword>
<organism evidence="3 4">
    <name type="scientific">Ralstonia condita</name>
    <dbReference type="NCBI Taxonomy" id="3058600"/>
    <lineage>
        <taxon>Bacteria</taxon>
        <taxon>Pseudomonadati</taxon>
        <taxon>Pseudomonadota</taxon>
        <taxon>Betaproteobacteria</taxon>
        <taxon>Burkholderiales</taxon>
        <taxon>Burkholderiaceae</taxon>
        <taxon>Ralstonia</taxon>
    </lineage>
</organism>
<feature type="signal peptide" evidence="2">
    <location>
        <begin position="1"/>
        <end position="17"/>
    </location>
</feature>
<dbReference type="InterPro" id="IPR010131">
    <property type="entry name" value="MdtP/NodT-like"/>
</dbReference>
<dbReference type="PANTHER" id="PTHR30203:SF33">
    <property type="entry name" value="BLR4455 PROTEIN"/>
    <property type="match status" value="1"/>
</dbReference>